<accession>B5GMW8</accession>
<feature type="region of interest" description="Disordered" evidence="2">
    <location>
        <begin position="25"/>
        <end position="47"/>
    </location>
</feature>
<dbReference type="AlphaFoldDB" id="B5GMW8"/>
<evidence type="ECO:0000256" key="2">
    <source>
        <dbReference type="SAM" id="MobiDB-lite"/>
    </source>
</evidence>
<keyword evidence="4" id="KW-0614">Plasmid</keyword>
<reference evidence="4 5" key="1">
    <citation type="journal article" date="2010" name="Genome Biol. Evol.">
        <title>The sequence of a 1.8-mb bacterial linear plasmid reveals a rich evolutionary reservoir of secondary metabolic pathways.</title>
        <authorList>
            <person name="Medema M.H."/>
            <person name="Trefzer A."/>
            <person name="Kovalchuk A."/>
            <person name="van den Berg M."/>
            <person name="Mueller U."/>
            <person name="Heijne W."/>
            <person name="Wu L."/>
            <person name="Alam M.T."/>
            <person name="Ronning C.M."/>
            <person name="Nierman W.C."/>
            <person name="Bovenberg R.A.L."/>
            <person name="Breitling R."/>
            <person name="Takano E."/>
        </authorList>
    </citation>
    <scope>NUCLEOTIDE SEQUENCE [LARGE SCALE GENOMIC DNA]</scope>
    <source>
        <strain evidence="5">ATCC 27064 / DSM 738 / JCM 4710 / NBRC 13307 / NCIMB 12785 / NRRL 3585 / VKM Ac-602</strain>
        <plasmid evidence="4">pSCL4</plasmid>
    </source>
</reference>
<dbReference type="PANTHER" id="PTHR15462:SF8">
    <property type="entry name" value="SERINE PROTEASE"/>
    <property type="match status" value="1"/>
</dbReference>
<dbReference type="InterPro" id="IPR043504">
    <property type="entry name" value="Peptidase_S1_PA_chymotrypsin"/>
</dbReference>
<keyword evidence="5" id="KW-1185">Reference proteome</keyword>
<proteinExistence type="predicted"/>
<evidence type="ECO:0000313" key="4">
    <source>
        <dbReference type="EMBL" id="EFG04342.2"/>
    </source>
</evidence>
<evidence type="ECO:0000256" key="1">
    <source>
        <dbReference type="ARBA" id="ARBA00022729"/>
    </source>
</evidence>
<evidence type="ECO:0000313" key="5">
    <source>
        <dbReference type="Proteomes" id="UP000002357"/>
    </source>
</evidence>
<dbReference type="Gene3D" id="2.40.10.10">
    <property type="entry name" value="Trypsin-like serine proteases"/>
    <property type="match status" value="2"/>
</dbReference>
<dbReference type="InterPro" id="IPR009003">
    <property type="entry name" value="Peptidase_S1_PA"/>
</dbReference>
<feature type="chain" id="PRO_5007910649" evidence="3">
    <location>
        <begin position="28"/>
        <end position="348"/>
    </location>
</feature>
<feature type="region of interest" description="Disordered" evidence="2">
    <location>
        <begin position="75"/>
        <end position="135"/>
    </location>
</feature>
<dbReference type="InterPro" id="IPR018114">
    <property type="entry name" value="TRYPSIN_HIS"/>
</dbReference>
<dbReference type="Proteomes" id="UP000002357">
    <property type="component" value="Plasmid pSCL4"/>
</dbReference>
<protein>
    <submittedName>
        <fullName evidence="4">Putative lipoprotein</fullName>
    </submittedName>
</protein>
<keyword evidence="4" id="KW-0449">Lipoprotein</keyword>
<name>B5GMW8_STRCL</name>
<dbReference type="InterPro" id="IPR050966">
    <property type="entry name" value="Glutamyl_endopeptidase"/>
</dbReference>
<dbReference type="SUPFAM" id="SSF50494">
    <property type="entry name" value="Trypsin-like serine proteases"/>
    <property type="match status" value="1"/>
</dbReference>
<dbReference type="PROSITE" id="PS00134">
    <property type="entry name" value="TRYPSIN_HIS"/>
    <property type="match status" value="1"/>
</dbReference>
<geneLocation type="plasmid" evidence="4 5">
    <name>pSCL4</name>
</geneLocation>
<dbReference type="GO" id="GO:0004252">
    <property type="term" value="F:serine-type endopeptidase activity"/>
    <property type="evidence" value="ECO:0007669"/>
    <property type="project" value="InterPro"/>
</dbReference>
<gene>
    <name evidence="4" type="ORF">SCLAV_p0856</name>
</gene>
<feature type="signal peptide" evidence="3">
    <location>
        <begin position="1"/>
        <end position="27"/>
    </location>
</feature>
<dbReference type="eggNOG" id="COG3591">
    <property type="taxonomic scope" value="Bacteria"/>
</dbReference>
<dbReference type="PANTHER" id="PTHR15462">
    <property type="entry name" value="SERINE PROTEASE"/>
    <property type="match status" value="1"/>
</dbReference>
<dbReference type="EMBL" id="CM000914">
    <property type="protein sequence ID" value="EFG04342.2"/>
    <property type="molecule type" value="Genomic_DNA"/>
</dbReference>
<dbReference type="GO" id="GO:0006508">
    <property type="term" value="P:proteolysis"/>
    <property type="evidence" value="ECO:0007669"/>
    <property type="project" value="InterPro"/>
</dbReference>
<sequence>MRHVRKVSFPAIAVLALAIGLSGSASATPADVGRPDSGPTVLSSPALLDDGTAVDSAADGKRLAEYWTPERMAAALPPHVPDPTTALRAGKAPGPDGEPSAVAPLETPASAAKGSGTPEGPTAEPRIPQSSKTGRVFYRDPIRGTSHACTASMVNSGSRQLVLTAGHCVHTGPVNGRPGAFMTHWTYVPGFRSGQRPYGVFWAKRMTTFASWASHGDVGRDVAFVVTELVNGRKLGDVTGGWGIAFNQPKSMNYMLNGYPSNHGGGNVQQYCGIVVSAQHPSDPSRIYVACAWAEGASGSPFLAAFNQQTLMGYANGVQTQWGCCQYAISPYFDNGVMQLYRSVADVT</sequence>
<organism evidence="4 5">
    <name type="scientific">Streptomyces clavuligerus</name>
    <dbReference type="NCBI Taxonomy" id="1901"/>
    <lineage>
        <taxon>Bacteria</taxon>
        <taxon>Bacillati</taxon>
        <taxon>Actinomycetota</taxon>
        <taxon>Actinomycetes</taxon>
        <taxon>Kitasatosporales</taxon>
        <taxon>Streptomycetaceae</taxon>
        <taxon>Streptomyces</taxon>
    </lineage>
</organism>
<evidence type="ECO:0000256" key="3">
    <source>
        <dbReference type="SAM" id="SignalP"/>
    </source>
</evidence>
<keyword evidence="1 3" id="KW-0732">Signal</keyword>
<dbReference type="OrthoDB" id="3507155at2"/>
<dbReference type="KEGG" id="sclf:BB341_28485"/>